<evidence type="ECO:0000256" key="1">
    <source>
        <dbReference type="SAM" id="MobiDB-lite"/>
    </source>
</evidence>
<organism evidence="2">
    <name type="scientific">Oryza punctata</name>
    <name type="common">Red rice</name>
    <dbReference type="NCBI Taxonomy" id="4537"/>
    <lineage>
        <taxon>Eukaryota</taxon>
        <taxon>Viridiplantae</taxon>
        <taxon>Streptophyta</taxon>
        <taxon>Embryophyta</taxon>
        <taxon>Tracheophyta</taxon>
        <taxon>Spermatophyta</taxon>
        <taxon>Magnoliopsida</taxon>
        <taxon>Liliopsida</taxon>
        <taxon>Poales</taxon>
        <taxon>Poaceae</taxon>
        <taxon>BOP clade</taxon>
        <taxon>Oryzoideae</taxon>
        <taxon>Oryzeae</taxon>
        <taxon>Oryzinae</taxon>
        <taxon>Oryza</taxon>
    </lineage>
</organism>
<dbReference type="HOGENOM" id="CLU_1121608_0_0_1"/>
<proteinExistence type="predicted"/>
<protein>
    <submittedName>
        <fullName evidence="2">Uncharacterized protein</fullName>
    </submittedName>
</protein>
<evidence type="ECO:0000313" key="2">
    <source>
        <dbReference type="EnsemblPlants" id="OPUNC01G22890.1"/>
    </source>
</evidence>
<dbReference type="Proteomes" id="UP000026962">
    <property type="component" value="Chromosome 1"/>
</dbReference>
<reference evidence="2" key="1">
    <citation type="submission" date="2015-04" db="UniProtKB">
        <authorList>
            <consortium name="EnsemblPlants"/>
        </authorList>
    </citation>
    <scope>IDENTIFICATION</scope>
</reference>
<name>A0A0E0JL64_ORYPU</name>
<feature type="region of interest" description="Disordered" evidence="1">
    <location>
        <begin position="1"/>
        <end position="26"/>
    </location>
</feature>
<dbReference type="EnsemblPlants" id="OPUNC01G22890.1">
    <property type="protein sequence ID" value="OPUNC01G22890.1"/>
    <property type="gene ID" value="OPUNC01G22890"/>
</dbReference>
<sequence>MAREEGHEGAATGGGDRGLELAEDNNHHRGPAELSVLLFDYSEDPTMTIGLEGVMDLTMNSNKKDMKLNGSLCSLPKNSAFELSVAAIAFLFVAQLVGTMAVATTMCAASKCTKSSTTRCRATSIAILQHADTACASASWPLLRLPPLRPSPSLICAIARYSGPTILGSRDAKRPPKLVARGWPSLITGQIANWEDPTSTLGLLCIDSAPPDLLSVAPSSGDYRKRIPCWDVEATSIVGSPASLHASL</sequence>
<dbReference type="AlphaFoldDB" id="A0A0E0JL64"/>
<accession>A0A0E0JL64</accession>
<keyword evidence="3" id="KW-1185">Reference proteome</keyword>
<dbReference type="Gramene" id="OPUNC01G22890.1">
    <property type="protein sequence ID" value="OPUNC01G22890.1"/>
    <property type="gene ID" value="OPUNC01G22890"/>
</dbReference>
<reference evidence="2" key="2">
    <citation type="submission" date="2018-05" db="EMBL/GenBank/DDBJ databases">
        <title>OpunRS2 (Oryza punctata Reference Sequence Version 2).</title>
        <authorList>
            <person name="Zhang J."/>
            <person name="Kudrna D."/>
            <person name="Lee S."/>
            <person name="Talag J."/>
            <person name="Welchert J."/>
            <person name="Wing R.A."/>
        </authorList>
    </citation>
    <scope>NUCLEOTIDE SEQUENCE [LARGE SCALE GENOMIC DNA]</scope>
</reference>
<feature type="compositionally biased region" description="Basic and acidic residues" evidence="1">
    <location>
        <begin position="17"/>
        <end position="26"/>
    </location>
</feature>
<evidence type="ECO:0000313" key="3">
    <source>
        <dbReference type="Proteomes" id="UP000026962"/>
    </source>
</evidence>